<dbReference type="EMBL" id="JAVDYF010000001">
    <property type="protein sequence ID" value="MDR7354145.1"/>
    <property type="molecule type" value="Genomic_DNA"/>
</dbReference>
<protein>
    <submittedName>
        <fullName evidence="3">TM2 domain-containing membrane protein YozV</fullName>
    </submittedName>
</protein>
<accession>A0ABU2B6B4</accession>
<dbReference type="RefSeq" id="WP_277104288.1">
    <property type="nucleotide sequence ID" value="NZ_BAAAJS010000030.1"/>
</dbReference>
<keyword evidence="4" id="KW-1185">Reference proteome</keyword>
<evidence type="ECO:0000256" key="1">
    <source>
        <dbReference type="SAM" id="Coils"/>
    </source>
</evidence>
<feature type="coiled-coil region" evidence="1">
    <location>
        <begin position="146"/>
        <end position="173"/>
    </location>
</feature>
<evidence type="ECO:0000313" key="4">
    <source>
        <dbReference type="Proteomes" id="UP001183619"/>
    </source>
</evidence>
<feature type="transmembrane region" description="Helical" evidence="2">
    <location>
        <begin position="190"/>
        <end position="212"/>
    </location>
</feature>
<gene>
    <name evidence="3" type="ORF">J2S37_000683</name>
</gene>
<feature type="transmembrane region" description="Helical" evidence="2">
    <location>
        <begin position="22"/>
        <end position="44"/>
    </location>
</feature>
<feature type="transmembrane region" description="Helical" evidence="2">
    <location>
        <begin position="224"/>
        <end position="241"/>
    </location>
</feature>
<feature type="transmembrane region" description="Helical" evidence="2">
    <location>
        <begin position="114"/>
        <end position="131"/>
    </location>
</feature>
<proteinExistence type="predicted"/>
<feature type="transmembrane region" description="Helical" evidence="2">
    <location>
        <begin position="329"/>
        <end position="345"/>
    </location>
</feature>
<evidence type="ECO:0000256" key="2">
    <source>
        <dbReference type="SAM" id="Phobius"/>
    </source>
</evidence>
<dbReference type="Proteomes" id="UP001183619">
    <property type="component" value="Unassembled WGS sequence"/>
</dbReference>
<feature type="transmembrane region" description="Helical" evidence="2">
    <location>
        <begin position="268"/>
        <end position="286"/>
    </location>
</feature>
<organism evidence="3 4">
    <name type="scientific">Corynebacterium felinum</name>
    <dbReference type="NCBI Taxonomy" id="131318"/>
    <lineage>
        <taxon>Bacteria</taxon>
        <taxon>Bacillati</taxon>
        <taxon>Actinomycetota</taxon>
        <taxon>Actinomycetes</taxon>
        <taxon>Mycobacteriales</taxon>
        <taxon>Corynebacteriaceae</taxon>
        <taxon>Corynebacterium</taxon>
    </lineage>
</organism>
<feature type="transmembrane region" description="Helical" evidence="2">
    <location>
        <begin position="89"/>
        <end position="108"/>
    </location>
</feature>
<comment type="caution">
    <text evidence="3">The sequence shown here is derived from an EMBL/GenBank/DDBJ whole genome shotgun (WGS) entry which is preliminary data.</text>
</comment>
<evidence type="ECO:0000313" key="3">
    <source>
        <dbReference type="EMBL" id="MDR7354145.1"/>
    </source>
</evidence>
<keyword evidence="2" id="KW-0812">Transmembrane</keyword>
<keyword evidence="1" id="KW-0175">Coiled coil</keyword>
<feature type="transmembrane region" description="Helical" evidence="2">
    <location>
        <begin position="50"/>
        <end position="69"/>
    </location>
</feature>
<sequence length="382" mass="42430">MNTTYIHPDTGKHPRLRARAPLSLAISGNDIWYLVFLPLFTASMMMQDNWLIYGALVMPLFGLSAAMVAPTYYRSFGFGIAAWRRHSTIKATCALLVYLPVIVLAVYLDWPGRWIGLAGLICAAVMIAFVGKPNRYSDYNWEDNLFSDEEGETEDSEEEEQRLKKELQQAATQSAAELVLRPMLTTVYRIPLIVIACMFALLACWELILVGFGGHAPGAGLDKWGAWAVVWIVMMGLPLAVDELATSLNTWVAFGGTREKWAKAHQRWSLAPALAGVAVWAVFMGLERFYLSELYAGLGTMIGNVYFIVGFLYAPAIMTVLRIFPHRRWLAYVALIAVVVLASGLGFVLGAWAGQVFVVALYVLWWLRACKISTSMPVLSLS</sequence>
<reference evidence="3 4" key="1">
    <citation type="submission" date="2023-07" db="EMBL/GenBank/DDBJ databases">
        <title>Sequencing the genomes of 1000 actinobacteria strains.</title>
        <authorList>
            <person name="Klenk H.-P."/>
        </authorList>
    </citation>
    <scope>NUCLEOTIDE SEQUENCE [LARGE SCALE GENOMIC DNA]</scope>
    <source>
        <strain evidence="3 4">DSM 44508</strain>
    </source>
</reference>
<keyword evidence="2" id="KW-1133">Transmembrane helix</keyword>
<name>A0ABU2B6B4_9CORY</name>
<feature type="transmembrane region" description="Helical" evidence="2">
    <location>
        <begin position="298"/>
        <end position="317"/>
    </location>
</feature>
<keyword evidence="2" id="KW-0472">Membrane</keyword>